<accession>A0A0D0C3A3</accession>
<protein>
    <submittedName>
        <fullName evidence="1">Uncharacterized protein</fullName>
    </submittedName>
</protein>
<name>A0A0D0C3A3_9AGAM</name>
<sequence length="82" mass="9484">MTLVLLQKGAPLAYRLSLDLVQITYQHWIGSSMFNKPFFKSVVPDLWITPYYYPATMAVQFDALRRAALRSVFLLHAYADSR</sequence>
<dbReference type="AlphaFoldDB" id="A0A0D0C3A3"/>
<gene>
    <name evidence="1" type="ORF">CY34DRAFT_312965</name>
</gene>
<keyword evidence="2" id="KW-1185">Reference proteome</keyword>
<reference evidence="2" key="2">
    <citation type="submission" date="2015-01" db="EMBL/GenBank/DDBJ databases">
        <title>Evolutionary Origins and Diversification of the Mycorrhizal Mutualists.</title>
        <authorList>
            <consortium name="DOE Joint Genome Institute"/>
            <consortium name="Mycorrhizal Genomics Consortium"/>
            <person name="Kohler A."/>
            <person name="Kuo A."/>
            <person name="Nagy L.G."/>
            <person name="Floudas D."/>
            <person name="Copeland A."/>
            <person name="Barry K.W."/>
            <person name="Cichocki N."/>
            <person name="Veneault-Fourrey C."/>
            <person name="LaButti K."/>
            <person name="Lindquist E.A."/>
            <person name="Lipzen A."/>
            <person name="Lundell T."/>
            <person name="Morin E."/>
            <person name="Murat C."/>
            <person name="Riley R."/>
            <person name="Ohm R."/>
            <person name="Sun H."/>
            <person name="Tunlid A."/>
            <person name="Henrissat B."/>
            <person name="Grigoriev I.V."/>
            <person name="Hibbett D.S."/>
            <person name="Martin F."/>
        </authorList>
    </citation>
    <scope>NUCLEOTIDE SEQUENCE [LARGE SCALE GENOMIC DNA]</scope>
    <source>
        <strain evidence="2">UH-Slu-Lm8-n1</strain>
    </source>
</reference>
<dbReference type="Proteomes" id="UP000054485">
    <property type="component" value="Unassembled WGS sequence"/>
</dbReference>
<dbReference type="EMBL" id="KN835133">
    <property type="protein sequence ID" value="KIK49338.1"/>
    <property type="molecule type" value="Genomic_DNA"/>
</dbReference>
<reference evidence="1 2" key="1">
    <citation type="submission" date="2014-04" db="EMBL/GenBank/DDBJ databases">
        <authorList>
            <consortium name="DOE Joint Genome Institute"/>
            <person name="Kuo A."/>
            <person name="Ruytinx J."/>
            <person name="Rineau F."/>
            <person name="Colpaert J."/>
            <person name="Kohler A."/>
            <person name="Nagy L.G."/>
            <person name="Floudas D."/>
            <person name="Copeland A."/>
            <person name="Barry K.W."/>
            <person name="Cichocki N."/>
            <person name="Veneault-Fourrey C."/>
            <person name="LaButti K."/>
            <person name="Lindquist E.A."/>
            <person name="Lipzen A."/>
            <person name="Lundell T."/>
            <person name="Morin E."/>
            <person name="Murat C."/>
            <person name="Sun H."/>
            <person name="Tunlid A."/>
            <person name="Henrissat B."/>
            <person name="Grigoriev I.V."/>
            <person name="Hibbett D.S."/>
            <person name="Martin F."/>
            <person name="Nordberg H.P."/>
            <person name="Cantor M.N."/>
            <person name="Hua S.X."/>
        </authorList>
    </citation>
    <scope>NUCLEOTIDE SEQUENCE [LARGE SCALE GENOMIC DNA]</scope>
    <source>
        <strain evidence="1 2">UH-Slu-Lm8-n1</strain>
    </source>
</reference>
<evidence type="ECO:0000313" key="1">
    <source>
        <dbReference type="EMBL" id="KIK49338.1"/>
    </source>
</evidence>
<dbReference type="HOGENOM" id="CLU_2559825_0_0_1"/>
<dbReference type="InParanoid" id="A0A0D0C3A3"/>
<dbReference type="OrthoDB" id="10302904at2759"/>
<evidence type="ECO:0000313" key="2">
    <source>
        <dbReference type="Proteomes" id="UP000054485"/>
    </source>
</evidence>
<proteinExistence type="predicted"/>
<organism evidence="1 2">
    <name type="scientific">Suillus luteus UH-Slu-Lm8-n1</name>
    <dbReference type="NCBI Taxonomy" id="930992"/>
    <lineage>
        <taxon>Eukaryota</taxon>
        <taxon>Fungi</taxon>
        <taxon>Dikarya</taxon>
        <taxon>Basidiomycota</taxon>
        <taxon>Agaricomycotina</taxon>
        <taxon>Agaricomycetes</taxon>
        <taxon>Agaricomycetidae</taxon>
        <taxon>Boletales</taxon>
        <taxon>Suillineae</taxon>
        <taxon>Suillaceae</taxon>
        <taxon>Suillus</taxon>
    </lineage>
</organism>